<protein>
    <submittedName>
        <fullName evidence="1">Uncharacterized protein</fullName>
    </submittedName>
</protein>
<dbReference type="AlphaFoldDB" id="A0A1J5R3X9"/>
<accession>A0A1J5R3X9</accession>
<organism evidence="1">
    <name type="scientific">mine drainage metagenome</name>
    <dbReference type="NCBI Taxonomy" id="410659"/>
    <lineage>
        <taxon>unclassified sequences</taxon>
        <taxon>metagenomes</taxon>
        <taxon>ecological metagenomes</taxon>
    </lineage>
</organism>
<proteinExistence type="predicted"/>
<comment type="caution">
    <text evidence="1">The sequence shown here is derived from an EMBL/GenBank/DDBJ whole genome shotgun (WGS) entry which is preliminary data.</text>
</comment>
<gene>
    <name evidence="1" type="ORF">GALL_353390</name>
</gene>
<evidence type="ECO:0000313" key="1">
    <source>
        <dbReference type="EMBL" id="OIQ82861.1"/>
    </source>
</evidence>
<dbReference type="EMBL" id="MLJW01000759">
    <property type="protein sequence ID" value="OIQ82861.1"/>
    <property type="molecule type" value="Genomic_DNA"/>
</dbReference>
<sequence>MAARGPHATLREFAGVGHAPTLVDDAQVDTVAAFLDATLPAR</sequence>
<name>A0A1J5R3X9_9ZZZZ</name>
<reference evidence="1" key="1">
    <citation type="submission" date="2016-10" db="EMBL/GenBank/DDBJ databases">
        <title>Sequence of Gallionella enrichment culture.</title>
        <authorList>
            <person name="Poehlein A."/>
            <person name="Muehling M."/>
            <person name="Daniel R."/>
        </authorList>
    </citation>
    <scope>NUCLEOTIDE SEQUENCE</scope>
</reference>